<dbReference type="EMBL" id="JARXRN010000027">
    <property type="protein sequence ID" value="MDH5831326.1"/>
    <property type="molecule type" value="Genomic_DNA"/>
</dbReference>
<feature type="transmembrane region" description="Helical" evidence="3">
    <location>
        <begin position="390"/>
        <end position="408"/>
    </location>
</feature>
<dbReference type="Proteomes" id="UP001156831">
    <property type="component" value="Unassembled WGS sequence"/>
</dbReference>
<evidence type="ECO:0000256" key="1">
    <source>
        <dbReference type="ARBA" id="ARBA00022737"/>
    </source>
</evidence>
<feature type="transmembrane region" description="Helical" evidence="3">
    <location>
        <begin position="202"/>
        <end position="220"/>
    </location>
</feature>
<feature type="transmembrane region" description="Helical" evidence="3">
    <location>
        <begin position="232"/>
        <end position="249"/>
    </location>
</feature>
<sequence>MPISRGRFLLIALVVALLGGLAFTPGLPGDFVFDDHPNIVNNRSIQHDEPGLAGLYKAIATPQVSGNMRTLPTVTFAVDYWRGGGADPATFKTTNILIHAITALALAWLFHSLLLAGGVPASRAHWAGPALALAWALHPLQVSSVLYAVQRLQTMGTLFLVFALIAYMRARRAQVEAQPARTWWMLTALLWVLAMSCKEDSVLLPAYALALELTVLRFAAADTKTTRLLRRGYLAGVLAGAVLYLVWIIPNHWHWEAYGGRDFSTPERLLTQGRVLCLYLWQILLPLPGHMPFYYDWIQPSRSLLQPWTTLPALVLVLALLATAWWLRTRQPLLSLGLLLFFSAHVVTSNVIGLELAFEHRNHFALIGMVLAVGSLLALLWQRLRLSTSAGTTITVTLLAVLGSATLVRAHDWRSNLHLHEASTAAAPGSARAWVALCAERLSAGGGAVADNPLLDQAIAACEAGTVSAPYSLNNFALLIALKSLRGDVTARDWQRYRQQIETVQMSWDNRRSIQILIYRSRNGLTLDRQEMIATIASIAERAAFSPFENASLGYYVMNDLGKPDSALPYFARAIQESARIDPFPLHLAGELEALGRPDLAAAVTELAASRHEAPQSSGRAD</sequence>
<keyword evidence="2" id="KW-0802">TPR repeat</keyword>
<organism evidence="4 5">
    <name type="scientific">Luteimonas rhizosphaericola</name>
    <dbReference type="NCBI Taxonomy" id="3042024"/>
    <lineage>
        <taxon>Bacteria</taxon>
        <taxon>Pseudomonadati</taxon>
        <taxon>Pseudomonadota</taxon>
        <taxon>Gammaproteobacteria</taxon>
        <taxon>Lysobacterales</taxon>
        <taxon>Lysobacteraceae</taxon>
        <taxon>Luteimonas</taxon>
    </lineage>
</organism>
<evidence type="ECO:0000256" key="2">
    <source>
        <dbReference type="ARBA" id="ARBA00022803"/>
    </source>
</evidence>
<feature type="transmembrane region" description="Helical" evidence="3">
    <location>
        <begin position="333"/>
        <end position="352"/>
    </location>
</feature>
<keyword evidence="3" id="KW-0472">Membrane</keyword>
<feature type="transmembrane region" description="Helical" evidence="3">
    <location>
        <begin position="152"/>
        <end position="168"/>
    </location>
</feature>
<evidence type="ECO:0008006" key="6">
    <source>
        <dbReference type="Google" id="ProtNLM"/>
    </source>
</evidence>
<dbReference type="InterPro" id="IPR052346">
    <property type="entry name" value="O-mannosyl-transferase_TMTC"/>
</dbReference>
<comment type="caution">
    <text evidence="4">The sequence shown here is derived from an EMBL/GenBank/DDBJ whole genome shotgun (WGS) entry which is preliminary data.</text>
</comment>
<dbReference type="RefSeq" id="WP_280602302.1">
    <property type="nucleotide sequence ID" value="NZ_JARXRN010000027.1"/>
</dbReference>
<reference evidence="4 5" key="1">
    <citation type="submission" date="2023-04" db="EMBL/GenBank/DDBJ databases">
        <title>Luteimonas sp. M1R5S18.</title>
        <authorList>
            <person name="Sun J.-Q."/>
        </authorList>
    </citation>
    <scope>NUCLEOTIDE SEQUENCE [LARGE SCALE GENOMIC DNA]</scope>
    <source>
        <strain evidence="4 5">M1R5S18</strain>
    </source>
</reference>
<evidence type="ECO:0000313" key="5">
    <source>
        <dbReference type="Proteomes" id="UP001156831"/>
    </source>
</evidence>
<keyword evidence="5" id="KW-1185">Reference proteome</keyword>
<feature type="transmembrane region" description="Helical" evidence="3">
    <location>
        <begin position="180"/>
        <end position="196"/>
    </location>
</feature>
<dbReference type="PANTHER" id="PTHR44227">
    <property type="match status" value="1"/>
</dbReference>
<feature type="transmembrane region" description="Helical" evidence="3">
    <location>
        <begin position="96"/>
        <end position="119"/>
    </location>
</feature>
<keyword evidence="3" id="KW-0812">Transmembrane</keyword>
<gene>
    <name evidence="4" type="ORF">QFW80_12455</name>
</gene>
<dbReference type="PANTHER" id="PTHR44227:SF3">
    <property type="entry name" value="PROTEIN O-MANNOSYL-TRANSFERASE TMTC4"/>
    <property type="match status" value="1"/>
</dbReference>
<evidence type="ECO:0000313" key="4">
    <source>
        <dbReference type="EMBL" id="MDH5831326.1"/>
    </source>
</evidence>
<name>A0ABT6JKY0_9GAMM</name>
<proteinExistence type="predicted"/>
<protein>
    <recommendedName>
        <fullName evidence="6">Tetratricopeptide repeat protein</fullName>
    </recommendedName>
</protein>
<accession>A0ABT6JKY0</accession>
<keyword evidence="1" id="KW-0677">Repeat</keyword>
<feature type="transmembrane region" description="Helical" evidence="3">
    <location>
        <begin position="126"/>
        <end position="146"/>
    </location>
</feature>
<keyword evidence="3" id="KW-1133">Transmembrane helix</keyword>
<evidence type="ECO:0000256" key="3">
    <source>
        <dbReference type="SAM" id="Phobius"/>
    </source>
</evidence>
<feature type="transmembrane region" description="Helical" evidence="3">
    <location>
        <begin position="308"/>
        <end position="327"/>
    </location>
</feature>
<feature type="transmembrane region" description="Helical" evidence="3">
    <location>
        <begin position="364"/>
        <end position="384"/>
    </location>
</feature>